<organism evidence="13 14">
    <name type="scientific">Candidatus Thiopontia autotrophica</name>
    <dbReference type="NCBI Taxonomy" id="2841688"/>
    <lineage>
        <taxon>Bacteria</taxon>
        <taxon>Pseudomonadati</taxon>
        <taxon>Pseudomonadota</taxon>
        <taxon>Gammaproteobacteria</taxon>
        <taxon>Candidatus Thiopontia</taxon>
    </lineage>
</organism>
<gene>
    <name evidence="11" type="primary">hisC</name>
    <name evidence="13" type="ORF">H8D24_03065</name>
</gene>
<dbReference type="InterPro" id="IPR015421">
    <property type="entry name" value="PyrdxlP-dep_Trfase_major"/>
</dbReference>
<dbReference type="InterPro" id="IPR005861">
    <property type="entry name" value="HisP_aminotrans"/>
</dbReference>
<dbReference type="EC" id="2.6.1.9" evidence="11"/>
<dbReference type="GO" id="GO:0004400">
    <property type="term" value="F:histidinol-phosphate transaminase activity"/>
    <property type="evidence" value="ECO:0007669"/>
    <property type="project" value="UniProtKB-UniRule"/>
</dbReference>
<keyword evidence="8 11" id="KW-0663">Pyridoxal phosphate</keyword>
<evidence type="ECO:0000256" key="2">
    <source>
        <dbReference type="ARBA" id="ARBA00005011"/>
    </source>
</evidence>
<evidence type="ECO:0000256" key="6">
    <source>
        <dbReference type="ARBA" id="ARBA00022605"/>
    </source>
</evidence>
<dbReference type="AlphaFoldDB" id="A0A8J6P779"/>
<feature type="modified residue" description="N6-(pyridoxal phosphate)lysine" evidence="11">
    <location>
        <position position="213"/>
    </location>
</feature>
<dbReference type="InterPro" id="IPR015424">
    <property type="entry name" value="PyrdxlP-dep_Trfase"/>
</dbReference>
<dbReference type="HAMAP" id="MF_01023">
    <property type="entry name" value="HisC_aminotrans_2"/>
    <property type="match status" value="1"/>
</dbReference>
<dbReference type="CDD" id="cd00609">
    <property type="entry name" value="AAT_like"/>
    <property type="match status" value="1"/>
</dbReference>
<comment type="caution">
    <text evidence="13">The sequence shown here is derived from an EMBL/GenBank/DDBJ whole genome shotgun (WGS) entry which is preliminary data.</text>
</comment>
<evidence type="ECO:0000256" key="1">
    <source>
        <dbReference type="ARBA" id="ARBA00001933"/>
    </source>
</evidence>
<dbReference type="PANTHER" id="PTHR42885">
    <property type="entry name" value="HISTIDINOL-PHOSPHATE AMINOTRANSFERASE-RELATED"/>
    <property type="match status" value="1"/>
</dbReference>
<evidence type="ECO:0000313" key="14">
    <source>
        <dbReference type="Proteomes" id="UP000654401"/>
    </source>
</evidence>
<evidence type="ECO:0000256" key="11">
    <source>
        <dbReference type="HAMAP-Rule" id="MF_01023"/>
    </source>
</evidence>
<comment type="catalytic activity">
    <reaction evidence="10 11">
        <text>L-histidinol phosphate + 2-oxoglutarate = 3-(imidazol-4-yl)-2-oxopropyl phosphate + L-glutamate</text>
        <dbReference type="Rhea" id="RHEA:23744"/>
        <dbReference type="ChEBI" id="CHEBI:16810"/>
        <dbReference type="ChEBI" id="CHEBI:29985"/>
        <dbReference type="ChEBI" id="CHEBI:57766"/>
        <dbReference type="ChEBI" id="CHEBI:57980"/>
        <dbReference type="EC" id="2.6.1.9"/>
    </reaction>
</comment>
<protein>
    <recommendedName>
        <fullName evidence="11">Histidinol-phosphate aminotransferase</fullName>
        <ecNumber evidence="11">2.6.1.9</ecNumber>
    </recommendedName>
    <alternativeName>
        <fullName evidence="11">Imidazole acetol-phosphate transaminase</fullName>
    </alternativeName>
</protein>
<evidence type="ECO:0000256" key="8">
    <source>
        <dbReference type="ARBA" id="ARBA00022898"/>
    </source>
</evidence>
<dbReference type="Gene3D" id="3.40.640.10">
    <property type="entry name" value="Type I PLP-dependent aspartate aminotransferase-like (Major domain)"/>
    <property type="match status" value="1"/>
</dbReference>
<evidence type="ECO:0000256" key="9">
    <source>
        <dbReference type="ARBA" id="ARBA00023102"/>
    </source>
</evidence>
<evidence type="ECO:0000256" key="5">
    <source>
        <dbReference type="ARBA" id="ARBA00022576"/>
    </source>
</evidence>
<keyword evidence="5 11" id="KW-0032">Aminotransferase</keyword>
<comment type="cofactor">
    <cofactor evidence="1 11">
        <name>pyridoxal 5'-phosphate</name>
        <dbReference type="ChEBI" id="CHEBI:597326"/>
    </cofactor>
</comment>
<dbReference type="SUPFAM" id="SSF53383">
    <property type="entry name" value="PLP-dependent transferases"/>
    <property type="match status" value="1"/>
</dbReference>
<dbReference type="UniPathway" id="UPA00031">
    <property type="reaction ID" value="UER00012"/>
</dbReference>
<dbReference type="Gene3D" id="3.90.1150.10">
    <property type="entry name" value="Aspartate Aminotransferase, domain 1"/>
    <property type="match status" value="1"/>
</dbReference>
<dbReference type="NCBIfam" id="TIGR01141">
    <property type="entry name" value="hisC"/>
    <property type="match status" value="1"/>
</dbReference>
<evidence type="ECO:0000313" key="13">
    <source>
        <dbReference type="EMBL" id="MBC8519373.1"/>
    </source>
</evidence>
<dbReference type="EMBL" id="JACNFK010000022">
    <property type="protein sequence ID" value="MBC8519373.1"/>
    <property type="molecule type" value="Genomic_DNA"/>
</dbReference>
<proteinExistence type="inferred from homology"/>
<keyword evidence="6 11" id="KW-0028">Amino-acid biosynthesis</keyword>
<comment type="subunit">
    <text evidence="4 11">Homodimer.</text>
</comment>
<feature type="domain" description="Aminotransferase class I/classII large" evidence="12">
    <location>
        <begin position="23"/>
        <end position="350"/>
    </location>
</feature>
<dbReference type="GO" id="GO:0030170">
    <property type="term" value="F:pyridoxal phosphate binding"/>
    <property type="evidence" value="ECO:0007669"/>
    <property type="project" value="InterPro"/>
</dbReference>
<dbReference type="Proteomes" id="UP000654401">
    <property type="component" value="Unassembled WGS sequence"/>
</dbReference>
<sequence length="357" mass="39816">MKQWIRSEIQALSAYHVPDPGDWIKLDAMENPYHWPEPLQQEWLDSVGSVEINRYPDPAARELSLQISQEMGVPDGCEIVLGNGSDELIQMLLMAVAESGRTVLAPEPTFVMYKMITSFVGMDFVGIPLDSNFNLDMDALVKAIEQYQPAVVFLAYPNNPTGNLWSADDIRKILHVAPGFVVVDEAYHVFAEESFMGHIPEHENLLVMRTVSKMGLAGLRLGLMAGDPKWIREINKVRLPYNINVLTQHAASFILQHSSVLHSQAEQLRHNRDDLLEKMAVIKYIEQVYPSQANFILFRVAPGCADKLFKEIKDRGVLIKNMSPAGGALADCLRVTVSTAEENGKFMDALKAGLAAI</sequence>
<dbReference type="Pfam" id="PF00155">
    <property type="entry name" value="Aminotran_1_2"/>
    <property type="match status" value="1"/>
</dbReference>
<evidence type="ECO:0000256" key="4">
    <source>
        <dbReference type="ARBA" id="ARBA00011738"/>
    </source>
</evidence>
<dbReference type="GO" id="GO:0000105">
    <property type="term" value="P:L-histidine biosynthetic process"/>
    <property type="evidence" value="ECO:0007669"/>
    <property type="project" value="UniProtKB-UniRule"/>
</dbReference>
<comment type="similarity">
    <text evidence="3 11">Belongs to the class-II pyridoxal-phosphate-dependent aminotransferase family. Histidinol-phosphate aminotransferase subfamily.</text>
</comment>
<dbReference type="InterPro" id="IPR015422">
    <property type="entry name" value="PyrdxlP-dep_Trfase_small"/>
</dbReference>
<evidence type="ECO:0000256" key="3">
    <source>
        <dbReference type="ARBA" id="ARBA00007970"/>
    </source>
</evidence>
<evidence type="ECO:0000259" key="12">
    <source>
        <dbReference type="Pfam" id="PF00155"/>
    </source>
</evidence>
<dbReference type="PANTHER" id="PTHR42885:SF2">
    <property type="entry name" value="HISTIDINOL-PHOSPHATE AMINOTRANSFERASE"/>
    <property type="match status" value="1"/>
</dbReference>
<keyword evidence="9 11" id="KW-0368">Histidine biosynthesis</keyword>
<name>A0A8J6P779_9GAMM</name>
<dbReference type="InterPro" id="IPR004839">
    <property type="entry name" value="Aminotransferase_I/II_large"/>
</dbReference>
<evidence type="ECO:0000256" key="7">
    <source>
        <dbReference type="ARBA" id="ARBA00022679"/>
    </source>
</evidence>
<comment type="pathway">
    <text evidence="2 11">Amino-acid biosynthesis; L-histidine biosynthesis; L-histidine from 5-phospho-alpha-D-ribose 1-diphosphate: step 7/9.</text>
</comment>
<accession>A0A8J6P779</accession>
<keyword evidence="7 11" id="KW-0808">Transferase</keyword>
<reference evidence="13 14" key="1">
    <citation type="submission" date="2020-08" db="EMBL/GenBank/DDBJ databases">
        <title>Bridging the membrane lipid divide: bacteria of the FCB group superphylum have the potential to synthesize archaeal ether lipids.</title>
        <authorList>
            <person name="Villanueva L."/>
            <person name="Von Meijenfeldt F.A.B."/>
            <person name="Westbye A.B."/>
            <person name="Yadav S."/>
            <person name="Hopmans E.C."/>
            <person name="Dutilh B.E."/>
            <person name="Sinninghe Damste J.S."/>
        </authorList>
    </citation>
    <scope>NUCLEOTIDE SEQUENCE [LARGE SCALE GENOMIC DNA]</scope>
    <source>
        <strain evidence="13">NIOZ-UU100</strain>
    </source>
</reference>
<evidence type="ECO:0000256" key="10">
    <source>
        <dbReference type="ARBA" id="ARBA00047481"/>
    </source>
</evidence>